<proteinExistence type="predicted"/>
<dbReference type="EMBL" id="FXUL01000017">
    <property type="protein sequence ID" value="SMP71990.1"/>
    <property type="molecule type" value="Genomic_DNA"/>
</dbReference>
<organism evidence="1 2">
    <name type="scientific">Noviherbaspirillum suwonense</name>
    <dbReference type="NCBI Taxonomy" id="1224511"/>
    <lineage>
        <taxon>Bacteria</taxon>
        <taxon>Pseudomonadati</taxon>
        <taxon>Pseudomonadota</taxon>
        <taxon>Betaproteobacteria</taxon>
        <taxon>Burkholderiales</taxon>
        <taxon>Oxalobacteraceae</taxon>
        <taxon>Noviherbaspirillum</taxon>
    </lineage>
</organism>
<accession>A0ABY1QIR6</accession>
<keyword evidence="2" id="KW-1185">Reference proteome</keyword>
<evidence type="ECO:0000313" key="1">
    <source>
        <dbReference type="EMBL" id="SMP71990.1"/>
    </source>
</evidence>
<gene>
    <name evidence="1" type="ORF">SAMN06295970_117108</name>
</gene>
<name>A0ABY1QIR6_9BURK</name>
<reference evidence="1 2" key="1">
    <citation type="submission" date="2017-05" db="EMBL/GenBank/DDBJ databases">
        <authorList>
            <person name="Varghese N."/>
            <person name="Submissions S."/>
        </authorList>
    </citation>
    <scope>NUCLEOTIDE SEQUENCE [LARGE SCALE GENOMIC DNA]</scope>
    <source>
        <strain evidence="1 2">DSM 26001</strain>
    </source>
</reference>
<dbReference type="Proteomes" id="UP001158049">
    <property type="component" value="Unassembled WGS sequence"/>
</dbReference>
<protein>
    <submittedName>
        <fullName evidence="1">Uncharacterized protein</fullName>
    </submittedName>
</protein>
<sequence length="185" mass="20150">MTHPLDANQSAALAASHIEGIAFVQLDFTTTLRLSTLPYNFSWNGFNWIGTGTLGAISSIGENVDLQAQGVSLSLSGIAPSLISTALGEQYQGKPCQIWFCPLNPDTGQLIGTPIRIFSGRIDTMDIEVGERATLTLTAEGKLIDFFRPRVSRYTDAEQQLRYPGDLGLQYVNSLIEAQVIWGRA</sequence>
<comment type="caution">
    <text evidence="1">The sequence shown here is derived from an EMBL/GenBank/DDBJ whole genome shotgun (WGS) entry which is preliminary data.</text>
</comment>
<dbReference type="RefSeq" id="WP_283444007.1">
    <property type="nucleotide sequence ID" value="NZ_FXUL01000017.1"/>
</dbReference>
<evidence type="ECO:0000313" key="2">
    <source>
        <dbReference type="Proteomes" id="UP001158049"/>
    </source>
</evidence>